<dbReference type="SUPFAM" id="SSF53335">
    <property type="entry name" value="S-adenosyl-L-methionine-dependent methyltransferases"/>
    <property type="match status" value="1"/>
</dbReference>
<evidence type="ECO:0000259" key="1">
    <source>
        <dbReference type="Pfam" id="PF08241"/>
    </source>
</evidence>
<dbReference type="Pfam" id="PF08241">
    <property type="entry name" value="Methyltransf_11"/>
    <property type="match status" value="1"/>
</dbReference>
<organism evidence="2 3">
    <name type="scientific">Paenibacillus pini JCM 16418</name>
    <dbReference type="NCBI Taxonomy" id="1236976"/>
    <lineage>
        <taxon>Bacteria</taxon>
        <taxon>Bacillati</taxon>
        <taxon>Bacillota</taxon>
        <taxon>Bacilli</taxon>
        <taxon>Bacillales</taxon>
        <taxon>Paenibacillaceae</taxon>
        <taxon>Paenibacillus</taxon>
    </lineage>
</organism>
<evidence type="ECO:0000313" key="3">
    <source>
        <dbReference type="Proteomes" id="UP000019364"/>
    </source>
</evidence>
<reference evidence="2 3" key="1">
    <citation type="journal article" date="2014" name="Genome Announc.">
        <title>Draft Genome Sequence of Paenibacillus pini JCM 16418T, Isolated from the Rhizosphere of Pine Tree.</title>
        <authorList>
            <person name="Yuki M."/>
            <person name="Oshima K."/>
            <person name="Suda W."/>
            <person name="Oshida Y."/>
            <person name="Kitamura K."/>
            <person name="Iida Y."/>
            <person name="Hattori M."/>
            <person name="Ohkuma M."/>
        </authorList>
    </citation>
    <scope>NUCLEOTIDE SEQUENCE [LARGE SCALE GENOMIC DNA]</scope>
    <source>
        <strain evidence="2 3">JCM 16418</strain>
    </source>
</reference>
<accession>W7YDK2</accession>
<feature type="domain" description="Methyltransferase type 11" evidence="1">
    <location>
        <begin position="93"/>
        <end position="165"/>
    </location>
</feature>
<keyword evidence="3" id="KW-1185">Reference proteome</keyword>
<dbReference type="InterPro" id="IPR013216">
    <property type="entry name" value="Methyltransf_11"/>
</dbReference>
<dbReference type="GO" id="GO:0008757">
    <property type="term" value="F:S-adenosylmethionine-dependent methyltransferase activity"/>
    <property type="evidence" value="ECO:0007669"/>
    <property type="project" value="InterPro"/>
</dbReference>
<proteinExistence type="predicted"/>
<dbReference type="CDD" id="cd02440">
    <property type="entry name" value="AdoMet_MTases"/>
    <property type="match status" value="1"/>
</dbReference>
<dbReference type="EMBL" id="BAVZ01000001">
    <property type="protein sequence ID" value="GAF06532.1"/>
    <property type="molecule type" value="Genomic_DNA"/>
</dbReference>
<dbReference type="InterPro" id="IPR029063">
    <property type="entry name" value="SAM-dependent_MTases_sf"/>
</dbReference>
<dbReference type="STRING" id="1236976.JCM16418_491"/>
<evidence type="ECO:0000313" key="2">
    <source>
        <dbReference type="EMBL" id="GAF06532.1"/>
    </source>
</evidence>
<protein>
    <recommendedName>
        <fullName evidence="1">Methyltransferase type 11 domain-containing protein</fullName>
    </recommendedName>
</protein>
<dbReference type="RefSeq" id="WP_036645639.1">
    <property type="nucleotide sequence ID" value="NZ_BAVZ01000001.1"/>
</dbReference>
<comment type="caution">
    <text evidence="2">The sequence shown here is derived from an EMBL/GenBank/DDBJ whole genome shotgun (WGS) entry which is preliminary data.</text>
</comment>
<dbReference type="AlphaFoldDB" id="W7YDK2"/>
<name>W7YDK2_9BACL</name>
<dbReference type="Proteomes" id="UP000019364">
    <property type="component" value="Unassembled WGS sequence"/>
</dbReference>
<sequence length="224" mass="25652">MSLSQEHLESRFIKFSDPKINKLVYPLPTTWWSRPYEYQWCRAFVNAQHTVLDAACGISHPFKFYLTQQSKKAYACDSDPLICSFEDILRDIRTDIGEAAAAKIASEFEDNHLFTQASITALPYEDKLFNTIFCISVLEHLQPDHAMEALQEFNRTLQDDGQLILTLDYPTVNLEFFQTLVHDTGFDFCAGTNFDLPSDALHTDQWGGLYCFRAALKKQAAVIF</sequence>
<dbReference type="Gene3D" id="3.40.50.150">
    <property type="entry name" value="Vaccinia Virus protein VP39"/>
    <property type="match status" value="1"/>
</dbReference>
<gene>
    <name evidence="2" type="ORF">JCM16418_491</name>
</gene>
<dbReference type="OrthoDB" id="3896938at2"/>
<dbReference type="eggNOG" id="COG2226">
    <property type="taxonomic scope" value="Bacteria"/>
</dbReference>